<dbReference type="AlphaFoldDB" id="A0A1W1E2L7"/>
<sequence length="38" mass="4343">MQTEQDTRDGARFAPFKGVLKRMISIFELGCKKISKVI</sequence>
<name>A0A1W1E2L7_9ZZZZ</name>
<organism evidence="1">
    <name type="scientific">hydrothermal vent metagenome</name>
    <dbReference type="NCBI Taxonomy" id="652676"/>
    <lineage>
        <taxon>unclassified sequences</taxon>
        <taxon>metagenomes</taxon>
        <taxon>ecological metagenomes</taxon>
    </lineage>
</organism>
<evidence type="ECO:0000313" key="1">
    <source>
        <dbReference type="EMBL" id="SFV88118.1"/>
    </source>
</evidence>
<reference evidence="1" key="1">
    <citation type="submission" date="2016-10" db="EMBL/GenBank/DDBJ databases">
        <authorList>
            <person name="de Groot N.N."/>
        </authorList>
    </citation>
    <scope>NUCLEOTIDE SEQUENCE</scope>
</reference>
<proteinExistence type="predicted"/>
<gene>
    <name evidence="1" type="ORF">MNB_SUP05-SYMBIONT-5-277</name>
</gene>
<protein>
    <submittedName>
        <fullName evidence="1">Uncharacterized protein</fullName>
    </submittedName>
</protein>
<accession>A0A1W1E2L7</accession>
<dbReference type="EMBL" id="FPHZ01000130">
    <property type="protein sequence ID" value="SFV88118.1"/>
    <property type="molecule type" value="Genomic_DNA"/>
</dbReference>